<evidence type="ECO:0000256" key="1">
    <source>
        <dbReference type="SAM" id="Phobius"/>
    </source>
</evidence>
<keyword evidence="1" id="KW-1133">Transmembrane helix</keyword>
<sequence>MHEVNTLLKYSWKSFLWSLAYILILLSLFTPLSIITFSIMLVPAIILAVTLNKKTLVLQYMISILICSFIFPPLSIGIVILSLFILIPSIIMSSLYKKESAAVTIVIGTITMLVLFVSVLFVGSLLDFNISTAMEELVNEVVLQYPELSEITTEQTLMMLQNMLPFYLIMSSVFIVVISHWVSRVILQKMDIQIPKMKPIKDWKLPKSLIWYYLGALLLQLFMNPEEGSYTMLITVNLIPLLSFIFSIQAISFIFYIADLKKWRFLPILGIVLYPFMYFVYSFLGMLDIAFDIRKGFTT</sequence>
<dbReference type="InterPro" id="IPR018710">
    <property type="entry name" value="DUF2232"/>
</dbReference>
<feature type="transmembrane region" description="Helical" evidence="1">
    <location>
        <begin position="20"/>
        <end position="49"/>
    </location>
</feature>
<organism evidence="2 3">
    <name type="scientific">Chengkuizengella marina</name>
    <dbReference type="NCBI Taxonomy" id="2507566"/>
    <lineage>
        <taxon>Bacteria</taxon>
        <taxon>Bacillati</taxon>
        <taxon>Bacillota</taxon>
        <taxon>Bacilli</taxon>
        <taxon>Bacillales</taxon>
        <taxon>Paenibacillaceae</taxon>
        <taxon>Chengkuizengella</taxon>
    </lineage>
</organism>
<dbReference type="PANTHER" id="PTHR41324:SF1">
    <property type="entry name" value="DUF2232 DOMAIN-CONTAINING PROTEIN"/>
    <property type="match status" value="1"/>
</dbReference>
<evidence type="ECO:0000313" key="2">
    <source>
        <dbReference type="EMBL" id="NBI29203.1"/>
    </source>
</evidence>
<dbReference type="Proteomes" id="UP000448943">
    <property type="component" value="Unassembled WGS sequence"/>
</dbReference>
<proteinExistence type="predicted"/>
<feature type="transmembrane region" description="Helical" evidence="1">
    <location>
        <begin position="78"/>
        <end position="96"/>
    </location>
</feature>
<dbReference type="PANTHER" id="PTHR41324">
    <property type="entry name" value="MEMBRANE PROTEIN-RELATED"/>
    <property type="match status" value="1"/>
</dbReference>
<accession>A0A6N9Q349</accession>
<name>A0A6N9Q349_9BACL</name>
<comment type="caution">
    <text evidence="2">The sequence shown here is derived from an EMBL/GenBank/DDBJ whole genome shotgun (WGS) entry which is preliminary data.</text>
</comment>
<reference evidence="2 3" key="1">
    <citation type="submission" date="2019-01" db="EMBL/GenBank/DDBJ databases">
        <title>Chengkuizengella sp. nov., isolated from deep-sea sediment of East Pacific Ocean.</title>
        <authorList>
            <person name="Yang J."/>
            <person name="Lai Q."/>
            <person name="Shao Z."/>
        </authorList>
    </citation>
    <scope>NUCLEOTIDE SEQUENCE [LARGE SCALE GENOMIC DNA]</scope>
    <source>
        <strain evidence="2 3">YPA3-1-1</strain>
    </source>
</reference>
<evidence type="ECO:0000313" key="3">
    <source>
        <dbReference type="Proteomes" id="UP000448943"/>
    </source>
</evidence>
<feature type="transmembrane region" description="Helical" evidence="1">
    <location>
        <begin position="230"/>
        <end position="258"/>
    </location>
</feature>
<feature type="transmembrane region" description="Helical" evidence="1">
    <location>
        <begin position="103"/>
        <end position="126"/>
    </location>
</feature>
<feature type="transmembrane region" description="Helical" evidence="1">
    <location>
        <begin position="265"/>
        <end position="284"/>
    </location>
</feature>
<feature type="transmembrane region" description="Helical" evidence="1">
    <location>
        <begin position="56"/>
        <end position="72"/>
    </location>
</feature>
<feature type="transmembrane region" description="Helical" evidence="1">
    <location>
        <begin position="166"/>
        <end position="187"/>
    </location>
</feature>
<keyword evidence="1" id="KW-0812">Transmembrane</keyword>
<dbReference type="EMBL" id="SIJB01000023">
    <property type="protein sequence ID" value="NBI29203.1"/>
    <property type="molecule type" value="Genomic_DNA"/>
</dbReference>
<keyword evidence="3" id="KW-1185">Reference proteome</keyword>
<keyword evidence="1" id="KW-0472">Membrane</keyword>
<protein>
    <submittedName>
        <fullName evidence="2">DUF2232 domain-containing protein</fullName>
    </submittedName>
</protein>
<gene>
    <name evidence="2" type="ORF">ERL59_09550</name>
</gene>
<dbReference type="AlphaFoldDB" id="A0A6N9Q349"/>
<feature type="transmembrane region" description="Helical" evidence="1">
    <location>
        <begin position="208"/>
        <end position="224"/>
    </location>
</feature>
<dbReference type="Pfam" id="PF09991">
    <property type="entry name" value="DUF2232"/>
    <property type="match status" value="1"/>
</dbReference>